<name>A0A7W8LMS3_9SPIR</name>
<dbReference type="InterPro" id="IPR013324">
    <property type="entry name" value="RNA_pol_sigma_r3/r4-like"/>
</dbReference>
<keyword evidence="1" id="KW-0805">Transcription regulation</keyword>
<keyword evidence="3" id="KW-0238">DNA-binding</keyword>
<evidence type="ECO:0000256" key="3">
    <source>
        <dbReference type="ARBA" id="ARBA00023125"/>
    </source>
</evidence>
<proteinExistence type="predicted"/>
<dbReference type="GO" id="GO:0006352">
    <property type="term" value="P:DNA-templated transcription initiation"/>
    <property type="evidence" value="ECO:0007669"/>
    <property type="project" value="InterPro"/>
</dbReference>
<dbReference type="Proteomes" id="UP000518887">
    <property type="component" value="Unassembled WGS sequence"/>
</dbReference>
<gene>
    <name evidence="7" type="ORF">HNP76_002264</name>
</gene>
<dbReference type="Pfam" id="PF04542">
    <property type="entry name" value="Sigma70_r2"/>
    <property type="match status" value="1"/>
</dbReference>
<evidence type="ECO:0000256" key="1">
    <source>
        <dbReference type="ARBA" id="ARBA00023015"/>
    </source>
</evidence>
<dbReference type="NCBIfam" id="TIGR02937">
    <property type="entry name" value="sigma70-ECF"/>
    <property type="match status" value="1"/>
</dbReference>
<dbReference type="CDD" id="cd06171">
    <property type="entry name" value="Sigma70_r4"/>
    <property type="match status" value="1"/>
</dbReference>
<dbReference type="SUPFAM" id="SSF88659">
    <property type="entry name" value="Sigma3 and sigma4 domains of RNA polymerase sigma factors"/>
    <property type="match status" value="1"/>
</dbReference>
<keyword evidence="2" id="KW-0731">Sigma factor</keyword>
<evidence type="ECO:0000256" key="4">
    <source>
        <dbReference type="ARBA" id="ARBA00023163"/>
    </source>
</evidence>
<feature type="domain" description="RNA polymerase sigma-70 region 4" evidence="6">
    <location>
        <begin position="151"/>
        <end position="204"/>
    </location>
</feature>
<dbReference type="RefSeq" id="WP_184660547.1">
    <property type="nucleotide sequence ID" value="NZ_CP031518.1"/>
</dbReference>
<organism evidence="7 8">
    <name type="scientific">Treponema ruminis</name>
    <dbReference type="NCBI Taxonomy" id="744515"/>
    <lineage>
        <taxon>Bacteria</taxon>
        <taxon>Pseudomonadati</taxon>
        <taxon>Spirochaetota</taxon>
        <taxon>Spirochaetia</taxon>
        <taxon>Spirochaetales</taxon>
        <taxon>Treponemataceae</taxon>
        <taxon>Treponema</taxon>
    </lineage>
</organism>
<comment type="caution">
    <text evidence="7">The sequence shown here is derived from an EMBL/GenBank/DDBJ whole genome shotgun (WGS) entry which is preliminary data.</text>
</comment>
<dbReference type="PRINTS" id="PR00046">
    <property type="entry name" value="SIGMA70FCT"/>
</dbReference>
<evidence type="ECO:0000256" key="2">
    <source>
        <dbReference type="ARBA" id="ARBA00023082"/>
    </source>
</evidence>
<dbReference type="PANTHER" id="PTHR30603:SF47">
    <property type="entry name" value="RNA POLYMERASE SIGMA FACTOR SIGD, CHLOROPLASTIC"/>
    <property type="match status" value="1"/>
</dbReference>
<reference evidence="7 8" key="1">
    <citation type="submission" date="2020-08" db="EMBL/GenBank/DDBJ databases">
        <title>Genomic Encyclopedia of Type Strains, Phase IV (KMG-IV): sequencing the most valuable type-strain genomes for metagenomic binning, comparative biology and taxonomic classification.</title>
        <authorList>
            <person name="Goeker M."/>
        </authorList>
    </citation>
    <scope>NUCLEOTIDE SEQUENCE [LARGE SCALE GENOMIC DNA]</scope>
    <source>
        <strain evidence="7 8">DSM 103462</strain>
    </source>
</reference>
<dbReference type="InterPro" id="IPR050239">
    <property type="entry name" value="Sigma-70_RNA_pol_init_factors"/>
</dbReference>
<dbReference type="GO" id="GO:0016987">
    <property type="term" value="F:sigma factor activity"/>
    <property type="evidence" value="ECO:0007669"/>
    <property type="project" value="UniProtKB-KW"/>
</dbReference>
<dbReference type="EMBL" id="JACHFQ010000007">
    <property type="protein sequence ID" value="MBB5226876.1"/>
    <property type="molecule type" value="Genomic_DNA"/>
</dbReference>
<keyword evidence="8" id="KW-1185">Reference proteome</keyword>
<dbReference type="SUPFAM" id="SSF88946">
    <property type="entry name" value="Sigma2 domain of RNA polymerase sigma factors"/>
    <property type="match status" value="1"/>
</dbReference>
<dbReference type="Gene3D" id="1.20.140.160">
    <property type="match status" value="1"/>
</dbReference>
<evidence type="ECO:0000259" key="6">
    <source>
        <dbReference type="Pfam" id="PF04545"/>
    </source>
</evidence>
<accession>A0A7W8LMS3</accession>
<dbReference type="PANTHER" id="PTHR30603">
    <property type="entry name" value="RNA POLYMERASE SIGMA FACTOR RPO"/>
    <property type="match status" value="1"/>
</dbReference>
<evidence type="ECO:0000259" key="5">
    <source>
        <dbReference type="Pfam" id="PF04542"/>
    </source>
</evidence>
<dbReference type="InterPro" id="IPR000943">
    <property type="entry name" value="RNA_pol_sigma70"/>
</dbReference>
<dbReference type="InterPro" id="IPR014284">
    <property type="entry name" value="RNA_pol_sigma-70_dom"/>
</dbReference>
<dbReference type="PIRSF" id="PIRSF000770">
    <property type="entry name" value="RNA_pol_sigma-SigE/K"/>
    <property type="match status" value="1"/>
</dbReference>
<dbReference type="Gene3D" id="1.20.120.1810">
    <property type="match status" value="1"/>
</dbReference>
<evidence type="ECO:0000313" key="7">
    <source>
        <dbReference type="EMBL" id="MBB5226876.1"/>
    </source>
</evidence>
<keyword evidence="4" id="KW-0804">Transcription</keyword>
<dbReference type="InterPro" id="IPR007627">
    <property type="entry name" value="RNA_pol_sigma70_r2"/>
</dbReference>
<dbReference type="InterPro" id="IPR007630">
    <property type="entry name" value="RNA_pol_sigma70_r4"/>
</dbReference>
<dbReference type="GO" id="GO:0003677">
    <property type="term" value="F:DNA binding"/>
    <property type="evidence" value="ECO:0007669"/>
    <property type="project" value="UniProtKB-KW"/>
</dbReference>
<feature type="domain" description="RNA polymerase sigma-70 region 2" evidence="5">
    <location>
        <begin position="33"/>
        <end position="102"/>
    </location>
</feature>
<sequence length="211" mass="23895">MTKFHTTKILSAQEEIEYAKLAAAGDMAAREKLIVSNIPFVRSLAKSFRGYGVGTEDLVAEGILGLVEAVDRFDYSRGFKLITYAKSWIWLFMQKAVDQRRRKKCRLVSLDAPLDPDGDEESFGSGLADTENLSVEEVCENNIATERLLKALFSLKANEREVLILHHGLFNEEEHSFEAIGAMKGRTRSRMQQIEKNAVEHLRENLERFVG</sequence>
<evidence type="ECO:0000313" key="8">
    <source>
        <dbReference type="Proteomes" id="UP000518887"/>
    </source>
</evidence>
<dbReference type="InterPro" id="IPR013325">
    <property type="entry name" value="RNA_pol_sigma_r2"/>
</dbReference>
<protein>
    <submittedName>
        <fullName evidence="7">RNA polymerase nonessential primary-like sigma factor</fullName>
    </submittedName>
</protein>
<dbReference type="Pfam" id="PF04545">
    <property type="entry name" value="Sigma70_r4"/>
    <property type="match status" value="1"/>
</dbReference>
<dbReference type="AlphaFoldDB" id="A0A7W8LMS3"/>